<evidence type="ECO:0000256" key="1">
    <source>
        <dbReference type="ARBA" id="ARBA00004141"/>
    </source>
</evidence>
<dbReference type="InterPro" id="IPR005821">
    <property type="entry name" value="Ion_trans_dom"/>
</dbReference>
<evidence type="ECO:0000256" key="11">
    <source>
        <dbReference type="ARBA" id="ARBA00023303"/>
    </source>
</evidence>
<evidence type="ECO:0000256" key="4">
    <source>
        <dbReference type="ARBA" id="ARBA00022692"/>
    </source>
</evidence>
<dbReference type="GO" id="GO:0001508">
    <property type="term" value="P:action potential"/>
    <property type="evidence" value="ECO:0007669"/>
    <property type="project" value="TreeGrafter"/>
</dbReference>
<dbReference type="GO" id="GO:0008076">
    <property type="term" value="C:voltage-gated potassium channel complex"/>
    <property type="evidence" value="ECO:0007669"/>
    <property type="project" value="InterPro"/>
</dbReference>
<evidence type="ECO:0000313" key="15">
    <source>
        <dbReference type="Proteomes" id="UP000887567"/>
    </source>
</evidence>
<dbReference type="FunFam" id="1.10.287.70:FF:000028">
    <property type="entry name" value="potassium voltage-gated channel subfamily D member 3"/>
    <property type="match status" value="1"/>
</dbReference>
<dbReference type="InterPro" id="IPR028325">
    <property type="entry name" value="VG_K_chnl"/>
</dbReference>
<dbReference type="OrthoDB" id="415460at2759"/>
<dbReference type="KEGG" id="epa:110251562"/>
<dbReference type="SMART" id="SM00225">
    <property type="entry name" value="BTB"/>
    <property type="match status" value="1"/>
</dbReference>
<dbReference type="Pfam" id="PF02214">
    <property type="entry name" value="BTB_2"/>
    <property type="match status" value="1"/>
</dbReference>
<evidence type="ECO:0000256" key="8">
    <source>
        <dbReference type="ARBA" id="ARBA00022989"/>
    </source>
</evidence>
<name>A0A913Y3M5_EXADI</name>
<keyword evidence="4 12" id="KW-0812">Transmembrane</keyword>
<evidence type="ECO:0000256" key="5">
    <source>
        <dbReference type="ARBA" id="ARBA00022826"/>
    </source>
</evidence>
<dbReference type="OMA" id="EMACYIW"/>
<dbReference type="Gene3D" id="1.10.287.70">
    <property type="match status" value="1"/>
</dbReference>
<dbReference type="Pfam" id="PF00520">
    <property type="entry name" value="Ion_trans"/>
    <property type="match status" value="1"/>
</dbReference>
<evidence type="ECO:0000256" key="6">
    <source>
        <dbReference type="ARBA" id="ARBA00022882"/>
    </source>
</evidence>
<dbReference type="RefSeq" id="XP_020913945.1">
    <property type="nucleotide sequence ID" value="XM_021058286.2"/>
</dbReference>
<comment type="subcellular location">
    <subcellularLocation>
        <location evidence="1">Membrane</location>
        <topology evidence="1">Multi-pass membrane protein</topology>
    </subcellularLocation>
</comment>
<dbReference type="EnsemblMetazoa" id="XM_021058286.2">
    <property type="protein sequence ID" value="XP_020913945.1"/>
    <property type="gene ID" value="LOC110251562"/>
</dbReference>
<evidence type="ECO:0000256" key="9">
    <source>
        <dbReference type="ARBA" id="ARBA00023065"/>
    </source>
</evidence>
<feature type="transmembrane region" description="Helical" evidence="12">
    <location>
        <begin position="141"/>
        <end position="163"/>
    </location>
</feature>
<dbReference type="PANTHER" id="PTHR11537:SF113">
    <property type="entry name" value="POTASSIUM VOLTAGE-GATED CHANNEL PROTEIN SHAKER"/>
    <property type="match status" value="1"/>
</dbReference>
<feature type="transmembrane region" description="Helical" evidence="12">
    <location>
        <begin position="343"/>
        <end position="364"/>
    </location>
</feature>
<dbReference type="InterPro" id="IPR003972">
    <property type="entry name" value="K_chnl_volt-dep_Kv1"/>
</dbReference>
<evidence type="ECO:0000259" key="13">
    <source>
        <dbReference type="SMART" id="SM00225"/>
    </source>
</evidence>
<feature type="transmembrane region" description="Helical" evidence="12">
    <location>
        <begin position="184"/>
        <end position="206"/>
    </location>
</feature>
<dbReference type="InterPro" id="IPR027359">
    <property type="entry name" value="Volt_channel_dom_sf"/>
</dbReference>
<dbReference type="Proteomes" id="UP000887567">
    <property type="component" value="Unplaced"/>
</dbReference>
<organism evidence="14 15">
    <name type="scientific">Exaiptasia diaphana</name>
    <name type="common">Tropical sea anemone</name>
    <name type="synonym">Aiptasia pulchella</name>
    <dbReference type="NCBI Taxonomy" id="2652724"/>
    <lineage>
        <taxon>Eukaryota</taxon>
        <taxon>Metazoa</taxon>
        <taxon>Cnidaria</taxon>
        <taxon>Anthozoa</taxon>
        <taxon>Hexacorallia</taxon>
        <taxon>Actiniaria</taxon>
        <taxon>Aiptasiidae</taxon>
        <taxon>Exaiptasia</taxon>
    </lineage>
</organism>
<evidence type="ECO:0000256" key="10">
    <source>
        <dbReference type="ARBA" id="ARBA00023136"/>
    </source>
</evidence>
<dbReference type="AlphaFoldDB" id="A0A913Y3M5"/>
<keyword evidence="6" id="KW-0851">Voltage-gated channel</keyword>
<keyword evidence="5" id="KW-0631">Potassium channel</keyword>
<dbReference type="InterPro" id="IPR000210">
    <property type="entry name" value="BTB/POZ_dom"/>
</dbReference>
<dbReference type="InterPro" id="IPR003131">
    <property type="entry name" value="T1-type_BTB"/>
</dbReference>
<evidence type="ECO:0000256" key="2">
    <source>
        <dbReference type="ARBA" id="ARBA00022448"/>
    </source>
</evidence>
<dbReference type="GO" id="GO:0005251">
    <property type="term" value="F:delayed rectifier potassium channel activity"/>
    <property type="evidence" value="ECO:0007669"/>
    <property type="project" value="TreeGrafter"/>
</dbReference>
<keyword evidence="10 12" id="KW-0472">Membrane</keyword>
<dbReference type="GeneID" id="110251562"/>
<feature type="domain" description="BTB" evidence="13">
    <location>
        <begin position="11"/>
        <end position="111"/>
    </location>
</feature>
<keyword evidence="7" id="KW-0630">Potassium</keyword>
<dbReference type="PRINTS" id="PR00169">
    <property type="entry name" value="KCHANNEL"/>
</dbReference>
<reference evidence="14" key="1">
    <citation type="submission" date="2022-11" db="UniProtKB">
        <authorList>
            <consortium name="EnsemblMetazoa"/>
        </authorList>
    </citation>
    <scope>IDENTIFICATION</scope>
</reference>
<evidence type="ECO:0000256" key="12">
    <source>
        <dbReference type="SAM" id="Phobius"/>
    </source>
</evidence>
<evidence type="ECO:0000313" key="14">
    <source>
        <dbReference type="EnsemblMetazoa" id="XP_020913945.1"/>
    </source>
</evidence>
<keyword evidence="8 12" id="KW-1133">Transmembrane helix</keyword>
<sequence>MSCTSGGLLSERVVINVSGERYETLESTLSRYPETLLGCPSKRSAYFDHRHHEYFFNRNRHAFDAILFYYQSCGRLIKPDPVPEDIFAEEIRFFGIESDLVTAREKLEKALSGNSSHTDVLPSNSLQRELWVLFAYPDSSIGARFLGVFTASVIFLSILIPCIESHLYDFEESVGSVKSALDGNVYALLEMSCYIWFTLELIIRFVTAPKKKLFFTQFLNFIDILTVFSYYFVLLIERSRSGGLSAMRVARILRILRIFKLSRYSSGMRILLFTFLTSLRELGMFLMFVLMTVLLSSSIAYYCENGQPDSKFTSIPGAFWWSINTVTTVGYGDHYPLTTQGKIIGSVLTVIGVLVVALPVFLFVTNFKKILCTNSSIVSEDDDNTDQESFRRHRLGVKSLHLS</sequence>
<protein>
    <recommendedName>
        <fullName evidence="13">BTB domain-containing protein</fullName>
    </recommendedName>
</protein>
<proteinExistence type="predicted"/>
<keyword evidence="2" id="KW-0813">Transport</keyword>
<dbReference type="PRINTS" id="PR01496">
    <property type="entry name" value="SHAKERCHANEL"/>
</dbReference>
<keyword evidence="15" id="KW-1185">Reference proteome</keyword>
<dbReference type="SUPFAM" id="SSF81324">
    <property type="entry name" value="Voltage-gated potassium channels"/>
    <property type="match status" value="1"/>
</dbReference>
<dbReference type="SUPFAM" id="SSF54695">
    <property type="entry name" value="POZ domain"/>
    <property type="match status" value="1"/>
</dbReference>
<dbReference type="PRINTS" id="PR01491">
    <property type="entry name" value="KVCHANNEL"/>
</dbReference>
<feature type="transmembrane region" description="Helical" evidence="12">
    <location>
        <begin position="218"/>
        <end position="237"/>
    </location>
</feature>
<keyword evidence="11" id="KW-0407">Ion channel</keyword>
<evidence type="ECO:0000256" key="3">
    <source>
        <dbReference type="ARBA" id="ARBA00022538"/>
    </source>
</evidence>
<keyword evidence="3" id="KW-0633">Potassium transport</keyword>
<accession>A0A913Y3M5</accession>
<dbReference type="InterPro" id="IPR011333">
    <property type="entry name" value="SKP1/BTB/POZ_sf"/>
</dbReference>
<dbReference type="Gene3D" id="1.20.120.350">
    <property type="entry name" value="Voltage-gated potassium channels. Chain C"/>
    <property type="match status" value="1"/>
</dbReference>
<dbReference type="Gene3D" id="3.30.710.10">
    <property type="entry name" value="Potassium Channel Kv1.1, Chain A"/>
    <property type="match status" value="1"/>
</dbReference>
<dbReference type="FunFam" id="3.30.710.10:FF:000157">
    <property type="entry name" value="Potassium channel"/>
    <property type="match status" value="1"/>
</dbReference>
<dbReference type="GO" id="GO:0051260">
    <property type="term" value="P:protein homooligomerization"/>
    <property type="evidence" value="ECO:0007669"/>
    <property type="project" value="InterPro"/>
</dbReference>
<keyword evidence="9" id="KW-0406">Ion transport</keyword>
<evidence type="ECO:0000256" key="7">
    <source>
        <dbReference type="ARBA" id="ARBA00022958"/>
    </source>
</evidence>
<dbReference type="InterPro" id="IPR003968">
    <property type="entry name" value="K_chnl_volt-dep_Kv"/>
</dbReference>
<dbReference type="PANTHER" id="PTHR11537">
    <property type="entry name" value="VOLTAGE-GATED POTASSIUM CHANNEL"/>
    <property type="match status" value="1"/>
</dbReference>